<dbReference type="Proteomes" id="UP000595610">
    <property type="component" value="Chromosome 2"/>
</dbReference>
<dbReference type="RefSeq" id="WP_157004178.1">
    <property type="nucleotide sequence ID" value="NZ_CP066076.1"/>
</dbReference>
<protein>
    <submittedName>
        <fullName evidence="1">Uncharacterized protein</fullName>
    </submittedName>
</protein>
<reference evidence="1 2" key="1">
    <citation type="submission" date="2020-12" db="EMBL/GenBank/DDBJ databases">
        <title>FDA dAtabase for Regulatory Grade micrObial Sequences (FDA-ARGOS): Supporting development and validation of Infectious Disease Dx tests.</title>
        <authorList>
            <person name="Nelson B."/>
            <person name="Plummer A."/>
            <person name="Tallon L."/>
            <person name="Sadzewicz L."/>
            <person name="Zhao X."/>
            <person name="Boylan J."/>
            <person name="Ott S."/>
            <person name="Bowen H."/>
            <person name="Vavikolanu K."/>
            <person name="Mehta A."/>
            <person name="Aluvathingal J."/>
            <person name="Nadendla S."/>
            <person name="Myers T."/>
            <person name="Yan Y."/>
            <person name="Sichtig H."/>
        </authorList>
    </citation>
    <scope>NUCLEOTIDE SEQUENCE [LARGE SCALE GENOMIC DNA]</scope>
    <source>
        <strain evidence="1 2">FDAARGOS_1049</strain>
    </source>
</reference>
<proteinExistence type="predicted"/>
<dbReference type="KEGG" id="pgis:I6I06_27700"/>
<sequence length="75" mass="7925">MLGNEYNALATDHRLKGLDNLEVGASLQKTPVPVKVAAKEVAHALNEGGIASPHVSVGTLSKFFTFLNRLLLPGS</sequence>
<accession>A0A7T4N7B5</accession>
<evidence type="ECO:0000313" key="1">
    <source>
        <dbReference type="EMBL" id="QQC66547.1"/>
    </source>
</evidence>
<dbReference type="EMBL" id="CP066076">
    <property type="protein sequence ID" value="QQC66547.1"/>
    <property type="molecule type" value="Genomic_DNA"/>
</dbReference>
<keyword evidence="2" id="KW-1185">Reference proteome</keyword>
<organism evidence="1 2">
    <name type="scientific">Paraburkholderia ginsengisoli</name>
    <dbReference type="NCBI Taxonomy" id="311231"/>
    <lineage>
        <taxon>Bacteria</taxon>
        <taxon>Pseudomonadati</taxon>
        <taxon>Pseudomonadota</taxon>
        <taxon>Betaproteobacteria</taxon>
        <taxon>Burkholderiales</taxon>
        <taxon>Burkholderiaceae</taxon>
        <taxon>Paraburkholderia</taxon>
    </lineage>
</organism>
<name>A0A7T4N7B5_9BURK</name>
<evidence type="ECO:0000313" key="2">
    <source>
        <dbReference type="Proteomes" id="UP000595610"/>
    </source>
</evidence>
<dbReference type="AlphaFoldDB" id="A0A7T4N7B5"/>
<gene>
    <name evidence="1" type="ORF">I6I06_27700</name>
</gene>